<keyword evidence="10 17" id="KW-1133">Transmembrane helix</keyword>
<feature type="domain" description="Penicillin-binding protein transpeptidase" evidence="18">
    <location>
        <begin position="422"/>
        <end position="683"/>
    </location>
</feature>
<dbReference type="InterPro" id="IPR050396">
    <property type="entry name" value="Glycosyltr_51/Transpeptidase"/>
</dbReference>
<feature type="region of interest" description="Disordered" evidence="16">
    <location>
        <begin position="825"/>
        <end position="844"/>
    </location>
</feature>
<dbReference type="InterPro" id="IPR001460">
    <property type="entry name" value="PCN-bd_Tpept"/>
</dbReference>
<keyword evidence="2" id="KW-0121">Carboxypeptidase</keyword>
<dbReference type="GO" id="GO:0009002">
    <property type="term" value="F:serine-type D-Ala-D-Ala carboxypeptidase activity"/>
    <property type="evidence" value="ECO:0007669"/>
    <property type="project" value="UniProtKB-EC"/>
</dbReference>
<feature type="compositionally biased region" description="Acidic residues" evidence="16">
    <location>
        <begin position="835"/>
        <end position="844"/>
    </location>
</feature>
<organism evidence="20 21">
    <name type="scientific">Aerococcus viridans</name>
    <dbReference type="NCBI Taxonomy" id="1377"/>
    <lineage>
        <taxon>Bacteria</taxon>
        <taxon>Bacillati</taxon>
        <taxon>Bacillota</taxon>
        <taxon>Bacilli</taxon>
        <taxon>Lactobacillales</taxon>
        <taxon>Aerococcaceae</taxon>
        <taxon>Aerococcus</taxon>
    </lineage>
</organism>
<dbReference type="PANTHER" id="PTHR32282:SF32">
    <property type="entry name" value="PENICILLIN-BINDING PROTEIN 2A"/>
    <property type="match status" value="1"/>
</dbReference>
<dbReference type="InterPro" id="IPR036950">
    <property type="entry name" value="PBP_transglycosylase"/>
</dbReference>
<dbReference type="SUPFAM" id="SSF53955">
    <property type="entry name" value="Lysozyme-like"/>
    <property type="match status" value="1"/>
</dbReference>
<keyword evidence="1" id="KW-1003">Cell membrane</keyword>
<dbReference type="EMBL" id="PNHQ01000006">
    <property type="protein sequence ID" value="PMC80009.1"/>
    <property type="molecule type" value="Genomic_DNA"/>
</dbReference>
<gene>
    <name evidence="20" type="ORF">CJ191_03445</name>
</gene>
<evidence type="ECO:0000256" key="7">
    <source>
        <dbReference type="ARBA" id="ARBA00022801"/>
    </source>
</evidence>
<evidence type="ECO:0000256" key="16">
    <source>
        <dbReference type="SAM" id="MobiDB-lite"/>
    </source>
</evidence>
<evidence type="ECO:0000313" key="21">
    <source>
        <dbReference type="Proteomes" id="UP000235701"/>
    </source>
</evidence>
<evidence type="ECO:0000256" key="2">
    <source>
        <dbReference type="ARBA" id="ARBA00022645"/>
    </source>
</evidence>
<dbReference type="OrthoDB" id="9766909at2"/>
<evidence type="ECO:0000259" key="19">
    <source>
        <dbReference type="Pfam" id="PF00912"/>
    </source>
</evidence>
<keyword evidence="3" id="KW-0645">Protease</keyword>
<feature type="compositionally biased region" description="Basic and acidic residues" evidence="16">
    <location>
        <begin position="825"/>
        <end position="834"/>
    </location>
</feature>
<name>A0A2N6UEG5_9LACT</name>
<evidence type="ECO:0000256" key="8">
    <source>
        <dbReference type="ARBA" id="ARBA00022960"/>
    </source>
</evidence>
<keyword evidence="4" id="KW-0328">Glycosyltransferase</keyword>
<dbReference type="Pfam" id="PF00912">
    <property type="entry name" value="Transgly"/>
    <property type="match status" value="1"/>
</dbReference>
<evidence type="ECO:0000313" key="20">
    <source>
        <dbReference type="EMBL" id="PMC80009.1"/>
    </source>
</evidence>
<feature type="transmembrane region" description="Helical" evidence="17">
    <location>
        <begin position="35"/>
        <end position="59"/>
    </location>
</feature>
<dbReference type="AlphaFoldDB" id="A0A2N6UEG5"/>
<evidence type="ECO:0000256" key="1">
    <source>
        <dbReference type="ARBA" id="ARBA00022475"/>
    </source>
</evidence>
<comment type="catalytic activity">
    <reaction evidence="14">
        <text>Preferential cleavage: (Ac)2-L-Lys-D-Ala-|-D-Ala. Also transpeptidation of peptidyl-alanyl moieties that are N-acyl substituents of D-alanine.</text>
        <dbReference type="EC" id="3.4.16.4"/>
    </reaction>
</comment>
<dbReference type="Gene3D" id="3.40.710.10">
    <property type="entry name" value="DD-peptidase/beta-lactamase superfamily"/>
    <property type="match status" value="1"/>
</dbReference>
<dbReference type="Gene3D" id="3.40.50.12800">
    <property type="match status" value="1"/>
</dbReference>
<evidence type="ECO:0000256" key="13">
    <source>
        <dbReference type="ARBA" id="ARBA00023316"/>
    </source>
</evidence>
<dbReference type="GO" id="GO:0008955">
    <property type="term" value="F:peptidoglycan glycosyltransferase activity"/>
    <property type="evidence" value="ECO:0007669"/>
    <property type="project" value="UniProtKB-EC"/>
</dbReference>
<keyword evidence="7" id="KW-0378">Hydrolase</keyword>
<proteinExistence type="predicted"/>
<accession>A0A2N6UEG5</accession>
<comment type="catalytic activity">
    <reaction evidence="15">
        <text>[GlcNAc-(1-&gt;4)-Mur2Ac(oyl-L-Ala-gamma-D-Glu-L-Lys-D-Ala-D-Ala)](n)-di-trans,octa-cis-undecaprenyl diphosphate + beta-D-GlcNAc-(1-&gt;4)-Mur2Ac(oyl-L-Ala-gamma-D-Glu-L-Lys-D-Ala-D-Ala)-di-trans,octa-cis-undecaprenyl diphosphate = [GlcNAc-(1-&gt;4)-Mur2Ac(oyl-L-Ala-gamma-D-Glu-L-Lys-D-Ala-D-Ala)](n+1)-di-trans,octa-cis-undecaprenyl diphosphate + di-trans,octa-cis-undecaprenyl diphosphate + H(+)</text>
        <dbReference type="Rhea" id="RHEA:23708"/>
        <dbReference type="Rhea" id="RHEA-COMP:9602"/>
        <dbReference type="Rhea" id="RHEA-COMP:9603"/>
        <dbReference type="ChEBI" id="CHEBI:15378"/>
        <dbReference type="ChEBI" id="CHEBI:58405"/>
        <dbReference type="ChEBI" id="CHEBI:60033"/>
        <dbReference type="ChEBI" id="CHEBI:78435"/>
        <dbReference type="EC" id="2.4.99.28"/>
    </reaction>
</comment>
<dbReference type="GO" id="GO:0008360">
    <property type="term" value="P:regulation of cell shape"/>
    <property type="evidence" value="ECO:0007669"/>
    <property type="project" value="UniProtKB-KW"/>
</dbReference>
<dbReference type="GO" id="GO:0030288">
    <property type="term" value="C:outer membrane-bounded periplasmic space"/>
    <property type="evidence" value="ECO:0007669"/>
    <property type="project" value="TreeGrafter"/>
</dbReference>
<evidence type="ECO:0000256" key="10">
    <source>
        <dbReference type="ARBA" id="ARBA00022989"/>
    </source>
</evidence>
<dbReference type="Gene3D" id="1.10.3810.10">
    <property type="entry name" value="Biosynthetic peptidoglycan transglycosylase-like"/>
    <property type="match status" value="1"/>
</dbReference>
<keyword evidence="8" id="KW-0133">Cell shape</keyword>
<dbReference type="InterPro" id="IPR023346">
    <property type="entry name" value="Lysozyme-like_dom_sf"/>
</dbReference>
<dbReference type="PANTHER" id="PTHR32282">
    <property type="entry name" value="BINDING PROTEIN TRANSPEPTIDASE, PUTATIVE-RELATED"/>
    <property type="match status" value="1"/>
</dbReference>
<evidence type="ECO:0000259" key="18">
    <source>
        <dbReference type="Pfam" id="PF00905"/>
    </source>
</evidence>
<keyword evidence="13" id="KW-0961">Cell wall biogenesis/degradation</keyword>
<evidence type="ECO:0000256" key="6">
    <source>
        <dbReference type="ARBA" id="ARBA00022692"/>
    </source>
</evidence>
<dbReference type="RefSeq" id="WP_070468877.1">
    <property type="nucleotide sequence ID" value="NZ_PNHQ01000006.1"/>
</dbReference>
<dbReference type="GO" id="GO:0006508">
    <property type="term" value="P:proteolysis"/>
    <property type="evidence" value="ECO:0007669"/>
    <property type="project" value="UniProtKB-KW"/>
</dbReference>
<dbReference type="Gene3D" id="3.90.1310.40">
    <property type="match status" value="1"/>
</dbReference>
<keyword evidence="6 17" id="KW-0812">Transmembrane</keyword>
<sequence>MKKNNEEKKKTGNELSRLEKVMFYVSIAFKSLTKIFLILLLILFLAGAFGFGLGAGYFIGLVEDMPIPTEEELANAVENAGEISTMTYSDDTEISSIRADLVRENTELENVSPFIINGLVATEDENFFEHDGIVPSAIIRAGVSTFLGVGESSGGSTITQQLIKQKLLTNEVSFERKAKEMLLSMRLENHYSKEQILQGYLNESPYGRNNKGENIAGVETAAQGIFGVSASDVTLAQAAFLVGIPQNPYTYTPFLQSGELKESEYLEDGITRSHEVLQRMRLTNYITEEAYQEAMNYDITQDFLSAGTSEEVPDERNSYIYQAVELETIDILMEQKVAADGLTMSDVNANDQLYNQYYAEAESQMRNGGLTIKATVDPDIYETMNSTVQEFSASFGTTYYGESTDSETGETIEVEEPVQNGTVLLDNDTGQVLGFVGGIDFDTSQVDHAFRSRRSPGSSFKPILTYGPALQEQIAGANTMLADTYTRIVEPNGTVYEPTNFGTTISNDFVTARYALSNSMNNPTLALYNELLNQGVDIQSYAYKMGLSDAITPDEFNHIALSLGGTTYGPTVLENAAAFATFANGGVYVEPYLIETITDANGNVVYQHQTTKERVFDEDVAYIIADILKDATSAGAMASYKAQMDSDLDWFLKTGTSEQFRDLWANGSTPNVTLTSWIGYDNITQTRDLYSQAENAVYGTPAQRSLQYWTTLGNRLNYYYPKTMGSGEVLEEPEGIHEETVVTETGTKSGNFEGPYDTNYSIPSSASTNTELFTAAMDPKEPSFTFGIGGSMDDYMNKLEPYRSKTNASVNTKVQEVLESFKLRSAENEQRRQELEEDNIQQDG</sequence>
<dbReference type="GO" id="GO:0009252">
    <property type="term" value="P:peptidoglycan biosynthetic process"/>
    <property type="evidence" value="ECO:0007669"/>
    <property type="project" value="UniProtKB-KW"/>
</dbReference>
<evidence type="ECO:0000256" key="11">
    <source>
        <dbReference type="ARBA" id="ARBA00023136"/>
    </source>
</evidence>
<evidence type="ECO:0000256" key="9">
    <source>
        <dbReference type="ARBA" id="ARBA00022984"/>
    </source>
</evidence>
<protein>
    <submittedName>
        <fullName evidence="20">Penicillin-binding protein</fullName>
    </submittedName>
</protein>
<feature type="domain" description="Glycosyl transferase family 51" evidence="19">
    <location>
        <begin position="93"/>
        <end position="280"/>
    </location>
</feature>
<evidence type="ECO:0000256" key="17">
    <source>
        <dbReference type="SAM" id="Phobius"/>
    </source>
</evidence>
<evidence type="ECO:0000256" key="4">
    <source>
        <dbReference type="ARBA" id="ARBA00022676"/>
    </source>
</evidence>
<keyword evidence="5" id="KW-0808">Transferase</keyword>
<dbReference type="GO" id="GO:0008658">
    <property type="term" value="F:penicillin binding"/>
    <property type="evidence" value="ECO:0007669"/>
    <property type="project" value="InterPro"/>
</dbReference>
<dbReference type="InterPro" id="IPR001264">
    <property type="entry name" value="Glyco_trans_51"/>
</dbReference>
<keyword evidence="11 17" id="KW-0472">Membrane</keyword>
<comment type="caution">
    <text evidence="20">The sequence shown here is derived from an EMBL/GenBank/DDBJ whole genome shotgun (WGS) entry which is preliminary data.</text>
</comment>
<dbReference type="Proteomes" id="UP000235701">
    <property type="component" value="Unassembled WGS sequence"/>
</dbReference>
<keyword evidence="21" id="KW-1185">Reference proteome</keyword>
<keyword evidence="9" id="KW-0573">Peptidoglycan synthesis</keyword>
<dbReference type="SUPFAM" id="SSF56601">
    <property type="entry name" value="beta-lactamase/transpeptidase-like"/>
    <property type="match status" value="1"/>
</dbReference>
<evidence type="ECO:0000256" key="14">
    <source>
        <dbReference type="ARBA" id="ARBA00034000"/>
    </source>
</evidence>
<dbReference type="InterPro" id="IPR012338">
    <property type="entry name" value="Beta-lactam/transpept-like"/>
</dbReference>
<evidence type="ECO:0000256" key="3">
    <source>
        <dbReference type="ARBA" id="ARBA00022670"/>
    </source>
</evidence>
<reference evidence="20 21" key="1">
    <citation type="submission" date="2017-09" db="EMBL/GenBank/DDBJ databases">
        <title>Bacterial strain isolated from the female urinary microbiota.</title>
        <authorList>
            <person name="Thomas-White K."/>
            <person name="Kumar N."/>
            <person name="Forster S."/>
            <person name="Putonti C."/>
            <person name="Lawley T."/>
            <person name="Wolfe A.J."/>
        </authorList>
    </citation>
    <scope>NUCLEOTIDE SEQUENCE [LARGE SCALE GENOMIC DNA]</scope>
    <source>
        <strain evidence="20 21">UMB0240</strain>
    </source>
</reference>
<evidence type="ECO:0000256" key="5">
    <source>
        <dbReference type="ARBA" id="ARBA00022679"/>
    </source>
</evidence>
<evidence type="ECO:0000256" key="15">
    <source>
        <dbReference type="ARBA" id="ARBA00049902"/>
    </source>
</evidence>
<keyword evidence="12" id="KW-0511">Multifunctional enzyme</keyword>
<evidence type="ECO:0000256" key="12">
    <source>
        <dbReference type="ARBA" id="ARBA00023268"/>
    </source>
</evidence>
<dbReference type="Pfam" id="PF00905">
    <property type="entry name" value="Transpeptidase"/>
    <property type="match status" value="1"/>
</dbReference>
<dbReference type="GO" id="GO:0071555">
    <property type="term" value="P:cell wall organization"/>
    <property type="evidence" value="ECO:0007669"/>
    <property type="project" value="UniProtKB-KW"/>
</dbReference>